<feature type="domain" description="PKD" evidence="3">
    <location>
        <begin position="527"/>
        <end position="610"/>
    </location>
</feature>
<proteinExistence type="predicted"/>
<dbReference type="SUPFAM" id="SSF50952">
    <property type="entry name" value="Soluble quinoprotein glucose dehydrogenase"/>
    <property type="match status" value="1"/>
</dbReference>
<dbReference type="InterPro" id="IPR013783">
    <property type="entry name" value="Ig-like_fold"/>
</dbReference>
<evidence type="ECO:0000259" key="4">
    <source>
        <dbReference type="PROSITE" id="PS51175"/>
    </source>
</evidence>
<dbReference type="SUPFAM" id="SSF49785">
    <property type="entry name" value="Galactose-binding domain-like"/>
    <property type="match status" value="1"/>
</dbReference>
<dbReference type="EMBL" id="SGWY01000004">
    <property type="protein sequence ID" value="RZS63736.1"/>
    <property type="molecule type" value="Genomic_DNA"/>
</dbReference>
<sequence>MSTPRFRLGALVLSGLLAVTSLSLSAGAAYAHDGEDHGDEITATTWANYEKVTLTKDVGEPIDMAVLPDSRVLHTTRGGQVRLTDPAQGTTTVVNTIDVYANSEDGLQTITLDPDFEENGWVYLYYAPRTMTAPYPTTTPTGSAPNSLPAGADASYWNQWKGYNQLSRFKWNSATSSLDLSTEQAIIKVEVQRGQCCHVAGDVAFDNDGNVLLATGDNTPASAPGASGYAPMNDRPGFNPGFDARRGAGNSNDLRGKILRIDVQDDGSYTIPSGNLFAPGTAGARPEIFVMGVRNPFRIDYDPVTSALTWGDYGPDAGTANDLRGPMGYVEWQSTTVPLNGGWPFCHGPNANYSNWDYETLTVRGWYDCAGTLVNPSPYNTGLQQLPSATAPQIWYGDQPTHQPWTEFGSGGQAPMGGPTYRYDEENTSATKFPEYWDGKAFMAEFSRDRIFVFSQDDPDGEVTRIQDFLPNSALTAAGMPVWDNVIDFEFGPDGSLYVLDYGDGFFRPNPDAGLYRVDYVVGTKGPRADLTASVTSGHGPLEVDFSAAGSTHPDDLALSFAWDLEGTGTFTDGPAEISHTYTEDGQYTARVRVTDSGGRVSLTSVVITVGNTAPIVEIITPENGSFTDWGDKVAFEVKVTDPEETIDCSRVLWSYGLGHDNTHAHPLFTGSGCTATIETQSEAGHGETENIYGVIGASYTDSGTATAPALLGDAVTLLNPRELQAEHADATSGGTQIVDDTTAHGVRKVTSFDEGDWLAYDPVNLVGITGVEARAIGTGTLSLRWGAADAEPFLTIDVANTSGAWTETSSPLVEVPEGTDRVYVTSTGGVELDQLAFTTSTSDIRALLDALEADHRITRGAEASFGDTLVEIDAALAAEDTTTALSKLDFIVEQVPNRIRTDADAAALVIRAAEAVIADIQQRL</sequence>
<dbReference type="CDD" id="cd00146">
    <property type="entry name" value="PKD"/>
    <property type="match status" value="1"/>
</dbReference>
<dbReference type="RefSeq" id="WP_130354446.1">
    <property type="nucleotide sequence ID" value="NZ_SGWY01000004.1"/>
</dbReference>
<dbReference type="Pfam" id="PF03422">
    <property type="entry name" value="CBM_6"/>
    <property type="match status" value="1"/>
</dbReference>
<gene>
    <name evidence="5" type="ORF">EV187_3645</name>
</gene>
<dbReference type="PANTHER" id="PTHR19328:SF75">
    <property type="entry name" value="ALDOSE SUGAR DEHYDROGENASE YLII"/>
    <property type="match status" value="1"/>
</dbReference>
<dbReference type="GO" id="GO:0030246">
    <property type="term" value="F:carbohydrate binding"/>
    <property type="evidence" value="ECO:0007669"/>
    <property type="project" value="InterPro"/>
</dbReference>
<accession>A0A4Q7M6V3</accession>
<dbReference type="SMART" id="SM00606">
    <property type="entry name" value="CBD_IV"/>
    <property type="match status" value="1"/>
</dbReference>
<dbReference type="SMART" id="SM00089">
    <property type="entry name" value="PKD"/>
    <property type="match status" value="1"/>
</dbReference>
<dbReference type="Pfam" id="PF07995">
    <property type="entry name" value="GSDH"/>
    <property type="match status" value="1"/>
</dbReference>
<dbReference type="InterPro" id="IPR006584">
    <property type="entry name" value="Cellulose-bd_IV"/>
</dbReference>
<dbReference type="OrthoDB" id="6402258at2"/>
<dbReference type="PANTHER" id="PTHR19328">
    <property type="entry name" value="HEDGEHOG-INTERACTING PROTEIN"/>
    <property type="match status" value="1"/>
</dbReference>
<dbReference type="PROSITE" id="PS50093">
    <property type="entry name" value="PKD"/>
    <property type="match status" value="1"/>
</dbReference>
<feature type="chain" id="PRO_5020339018" evidence="2">
    <location>
        <begin position="32"/>
        <end position="925"/>
    </location>
</feature>
<dbReference type="InterPro" id="IPR011041">
    <property type="entry name" value="Quinoprot_gluc/sorb_DH_b-prop"/>
</dbReference>
<dbReference type="Gene3D" id="2.60.40.10">
    <property type="entry name" value="Immunoglobulins"/>
    <property type="match status" value="1"/>
</dbReference>
<evidence type="ECO:0000313" key="5">
    <source>
        <dbReference type="EMBL" id="RZS63736.1"/>
    </source>
</evidence>
<feature type="signal peptide" evidence="2">
    <location>
        <begin position="1"/>
        <end position="31"/>
    </location>
</feature>
<dbReference type="Proteomes" id="UP000293289">
    <property type="component" value="Unassembled WGS sequence"/>
</dbReference>
<dbReference type="InterPro" id="IPR012938">
    <property type="entry name" value="Glc/Sorbosone_DH"/>
</dbReference>
<dbReference type="CDD" id="cd04084">
    <property type="entry name" value="CBM6_xylanase-like"/>
    <property type="match status" value="1"/>
</dbReference>
<keyword evidence="1 2" id="KW-0732">Signal</keyword>
<feature type="domain" description="CBM6" evidence="4">
    <location>
        <begin position="722"/>
        <end position="839"/>
    </location>
</feature>
<evidence type="ECO:0000256" key="2">
    <source>
        <dbReference type="SAM" id="SignalP"/>
    </source>
</evidence>
<dbReference type="SUPFAM" id="SSF49299">
    <property type="entry name" value="PKD domain"/>
    <property type="match status" value="1"/>
</dbReference>
<evidence type="ECO:0000313" key="6">
    <source>
        <dbReference type="Proteomes" id="UP000293289"/>
    </source>
</evidence>
<dbReference type="InterPro" id="IPR008979">
    <property type="entry name" value="Galactose-bd-like_sf"/>
</dbReference>
<protein>
    <submittedName>
        <fullName evidence="5">PKD domain-containing protein</fullName>
    </submittedName>
</protein>
<dbReference type="InterPro" id="IPR011042">
    <property type="entry name" value="6-blade_b-propeller_TolB-like"/>
</dbReference>
<reference evidence="5 6" key="1">
    <citation type="submission" date="2019-02" db="EMBL/GenBank/DDBJ databases">
        <title>Genomic Encyclopedia of Type Strains, Phase IV (KMG-IV): sequencing the most valuable type-strain genomes for metagenomic binning, comparative biology and taxonomic classification.</title>
        <authorList>
            <person name="Goeker M."/>
        </authorList>
    </citation>
    <scope>NUCLEOTIDE SEQUENCE [LARGE SCALE GENOMIC DNA]</scope>
    <source>
        <strain evidence="5 6">DSM 43045</strain>
    </source>
</reference>
<dbReference type="InterPro" id="IPR005084">
    <property type="entry name" value="CBM6"/>
</dbReference>
<dbReference type="AlphaFoldDB" id="A0A4Q7M6V3"/>
<dbReference type="InterPro" id="IPR035986">
    <property type="entry name" value="PKD_dom_sf"/>
</dbReference>
<dbReference type="Gene3D" id="2.60.120.260">
    <property type="entry name" value="Galactose-binding domain-like"/>
    <property type="match status" value="1"/>
</dbReference>
<keyword evidence="6" id="KW-1185">Reference proteome</keyword>
<organism evidence="5 6">
    <name type="scientific">Agromyces ramosus</name>
    <dbReference type="NCBI Taxonomy" id="33879"/>
    <lineage>
        <taxon>Bacteria</taxon>
        <taxon>Bacillati</taxon>
        <taxon>Actinomycetota</taxon>
        <taxon>Actinomycetes</taxon>
        <taxon>Micrococcales</taxon>
        <taxon>Microbacteriaceae</taxon>
        <taxon>Agromyces</taxon>
    </lineage>
</organism>
<evidence type="ECO:0000259" key="3">
    <source>
        <dbReference type="PROSITE" id="PS50093"/>
    </source>
</evidence>
<comment type="caution">
    <text evidence="5">The sequence shown here is derived from an EMBL/GenBank/DDBJ whole genome shotgun (WGS) entry which is preliminary data.</text>
</comment>
<dbReference type="InterPro" id="IPR022409">
    <property type="entry name" value="PKD/Chitinase_dom"/>
</dbReference>
<evidence type="ECO:0000256" key="1">
    <source>
        <dbReference type="ARBA" id="ARBA00022729"/>
    </source>
</evidence>
<dbReference type="Gene3D" id="2.120.10.30">
    <property type="entry name" value="TolB, C-terminal domain"/>
    <property type="match status" value="1"/>
</dbReference>
<name>A0A4Q7M6V3_9MICO</name>
<dbReference type="GO" id="GO:0005975">
    <property type="term" value="P:carbohydrate metabolic process"/>
    <property type="evidence" value="ECO:0007669"/>
    <property type="project" value="UniProtKB-ARBA"/>
</dbReference>
<dbReference type="InterPro" id="IPR000601">
    <property type="entry name" value="PKD_dom"/>
</dbReference>
<dbReference type="PROSITE" id="PS51175">
    <property type="entry name" value="CBM6"/>
    <property type="match status" value="1"/>
</dbReference>
<dbReference type="Pfam" id="PF18911">
    <property type="entry name" value="PKD_4"/>
    <property type="match status" value="1"/>
</dbReference>